<comment type="caution">
    <text evidence="4">The sequence shown here is derived from an EMBL/GenBank/DDBJ whole genome shotgun (WGS) entry which is preliminary data.</text>
</comment>
<organism evidence="4 5">
    <name type="scientific">Gossypium anomalum</name>
    <dbReference type="NCBI Taxonomy" id="47600"/>
    <lineage>
        <taxon>Eukaryota</taxon>
        <taxon>Viridiplantae</taxon>
        <taxon>Streptophyta</taxon>
        <taxon>Embryophyta</taxon>
        <taxon>Tracheophyta</taxon>
        <taxon>Spermatophyta</taxon>
        <taxon>Magnoliopsida</taxon>
        <taxon>eudicotyledons</taxon>
        <taxon>Gunneridae</taxon>
        <taxon>Pentapetalae</taxon>
        <taxon>rosids</taxon>
        <taxon>malvids</taxon>
        <taxon>Malvales</taxon>
        <taxon>Malvaceae</taxon>
        <taxon>Malvoideae</taxon>
        <taxon>Gossypium</taxon>
    </lineage>
</organism>
<evidence type="ECO:0000256" key="2">
    <source>
        <dbReference type="ARBA" id="ARBA00022490"/>
    </source>
</evidence>
<protein>
    <recommendedName>
        <fullName evidence="3">WW domain-containing protein</fullName>
    </recommendedName>
</protein>
<evidence type="ECO:0000259" key="3">
    <source>
        <dbReference type="PROSITE" id="PS50020"/>
    </source>
</evidence>
<evidence type="ECO:0000313" key="5">
    <source>
        <dbReference type="Proteomes" id="UP000701853"/>
    </source>
</evidence>
<dbReference type="Gene3D" id="2.20.70.10">
    <property type="match status" value="1"/>
</dbReference>
<evidence type="ECO:0000313" key="4">
    <source>
        <dbReference type="EMBL" id="KAG8499320.1"/>
    </source>
</evidence>
<sequence length="255" mass="28989">MVVKIPSHSRPSPMRSLTTFNGPYFLTSQLPNFCLYKPSIRFSILSMVSFKASLSPEMGKAKSEFENLWKKRNLEEPLDGDEETLIKRSKTERTKPGFDMELHLDTPLPIEWQRRLDLQSGTIHFYNSRTDTRTCKDPRTSPECPSTGHMSLDLELNLPCVSNATNPEAVSKQNCVGSVEKKLNSWGGLMQKRPWLTVEEAKEEEEEMVATVCRQCHMLVMLIKSSPACPNCKFRHPPPDPGPPKLLNQRLSLLC</sequence>
<keyword evidence="2" id="KW-0963">Cytoplasm</keyword>
<dbReference type="GO" id="GO:0005737">
    <property type="term" value="C:cytoplasm"/>
    <property type="evidence" value="ECO:0007669"/>
    <property type="project" value="UniProtKB-SubCell"/>
</dbReference>
<accession>A0A8J5ZCI8</accession>
<name>A0A8J5ZCI8_9ROSI</name>
<dbReference type="EMBL" id="JAHUZN010000003">
    <property type="protein sequence ID" value="KAG8499320.1"/>
    <property type="molecule type" value="Genomic_DNA"/>
</dbReference>
<proteinExistence type="predicted"/>
<dbReference type="PROSITE" id="PS50020">
    <property type="entry name" value="WW_DOMAIN_2"/>
    <property type="match status" value="1"/>
</dbReference>
<reference evidence="4 5" key="1">
    <citation type="journal article" date="2021" name="bioRxiv">
        <title>The Gossypium anomalum genome as a resource for cotton improvement and evolutionary analysis of hybrid incompatibility.</title>
        <authorList>
            <person name="Grover C.E."/>
            <person name="Yuan D."/>
            <person name="Arick M.A."/>
            <person name="Miller E.R."/>
            <person name="Hu G."/>
            <person name="Peterson D.G."/>
            <person name="Wendel J.F."/>
            <person name="Udall J.A."/>
        </authorList>
    </citation>
    <scope>NUCLEOTIDE SEQUENCE [LARGE SCALE GENOMIC DNA]</scope>
    <source>
        <strain evidence="4">JFW-Udall</strain>
        <tissue evidence="4">Leaf</tissue>
    </source>
</reference>
<dbReference type="AlphaFoldDB" id="A0A8J5ZCI8"/>
<dbReference type="PANTHER" id="PTHR14791">
    <property type="entry name" value="BOMB/KIRA PROTEINS"/>
    <property type="match status" value="1"/>
</dbReference>
<evidence type="ECO:0000256" key="1">
    <source>
        <dbReference type="ARBA" id="ARBA00004496"/>
    </source>
</evidence>
<dbReference type="InterPro" id="IPR036020">
    <property type="entry name" value="WW_dom_sf"/>
</dbReference>
<comment type="subcellular location">
    <subcellularLocation>
        <location evidence="1">Cytoplasm</location>
    </subcellularLocation>
</comment>
<dbReference type="InterPro" id="IPR051105">
    <property type="entry name" value="WWC/KIBRA_Hippo_Reg"/>
</dbReference>
<dbReference type="Proteomes" id="UP000701853">
    <property type="component" value="Chromosome 3"/>
</dbReference>
<dbReference type="InterPro" id="IPR001202">
    <property type="entry name" value="WW_dom"/>
</dbReference>
<keyword evidence="5" id="KW-1185">Reference proteome</keyword>
<dbReference type="PANTHER" id="PTHR14791:SF42">
    <property type="entry name" value="F16L1.2 PROTEIN"/>
    <property type="match status" value="1"/>
</dbReference>
<dbReference type="OrthoDB" id="1424894at2759"/>
<gene>
    <name evidence="4" type="ORF">CXB51_005886</name>
</gene>
<dbReference type="SUPFAM" id="SSF51045">
    <property type="entry name" value="WW domain"/>
    <property type="match status" value="1"/>
</dbReference>
<feature type="domain" description="WW" evidence="3">
    <location>
        <begin position="106"/>
        <end position="140"/>
    </location>
</feature>